<dbReference type="Proteomes" id="UP000215214">
    <property type="component" value="Chromosome TJEJU"/>
</dbReference>
<dbReference type="RefSeq" id="WP_095068760.1">
    <property type="nucleotide sequence ID" value="NZ_LT899436.1"/>
</dbReference>
<sequence length="363" mass="41660">MRTKKIIKRTLLSILLLLIVFFVYLVVPRVSNPNPKYQTRLTYGKPLPQEIRNVLTPKTKPSRTRSIVILKNEKIIYEYGHTDKIMNTASIRKSILGLLYGIAVDKGLIDIHKTLNELKIDEIVPLTKQEKTATIQDLLMFKSGIFLPSQGEHDSQITDRPKRESHAPGTYFFSNNFDANALGTIFTQETKMSIGSFMEKYLAKPIGLQDFSENNVIVGAPWFLPKKPSKHKQYYLFLSTRDLARIGAMVANEGVWNGKQIVSETWIRKSITSHSNLKENHINYGRYDGFGYQWWIDSNTETVWSDGYGERFLMINPKQNLVLTEQNFTGNSLLSTGLWLKNRNMDSGIKNLIKAHEMIVQQK</sequence>
<protein>
    <submittedName>
        <fullName evidence="2">Beta-lactamase</fullName>
    </submittedName>
</protein>
<proteinExistence type="predicted"/>
<accession>A0A238U427</accession>
<dbReference type="InterPro" id="IPR012338">
    <property type="entry name" value="Beta-lactam/transpept-like"/>
</dbReference>
<dbReference type="SUPFAM" id="SSF56601">
    <property type="entry name" value="beta-lactamase/transpeptidase-like"/>
    <property type="match status" value="1"/>
</dbReference>
<evidence type="ECO:0000259" key="1">
    <source>
        <dbReference type="Pfam" id="PF00144"/>
    </source>
</evidence>
<reference evidence="2 3" key="1">
    <citation type="submission" date="2017-07" db="EMBL/GenBank/DDBJ databases">
        <authorList>
            <person name="Sun Z.S."/>
            <person name="Albrecht U."/>
            <person name="Echele G."/>
            <person name="Lee C.C."/>
        </authorList>
    </citation>
    <scope>NUCLEOTIDE SEQUENCE [LARGE SCALE GENOMIC DNA]</scope>
    <source>
        <strain evidence="3">type strain: KCTC 22618</strain>
    </source>
</reference>
<evidence type="ECO:0000313" key="2">
    <source>
        <dbReference type="EMBL" id="SNR13887.1"/>
    </source>
</evidence>
<feature type="domain" description="Beta-lactamase-related" evidence="1">
    <location>
        <begin position="68"/>
        <end position="323"/>
    </location>
</feature>
<evidence type="ECO:0000313" key="3">
    <source>
        <dbReference type="Proteomes" id="UP000215214"/>
    </source>
</evidence>
<dbReference type="Gene3D" id="3.40.710.10">
    <property type="entry name" value="DD-peptidase/beta-lactamase superfamily"/>
    <property type="match status" value="1"/>
</dbReference>
<gene>
    <name evidence="2" type="ORF">TJEJU_0078</name>
</gene>
<organism evidence="2 3">
    <name type="scientific">Tenacibaculum jejuense</name>
    <dbReference type="NCBI Taxonomy" id="584609"/>
    <lineage>
        <taxon>Bacteria</taxon>
        <taxon>Pseudomonadati</taxon>
        <taxon>Bacteroidota</taxon>
        <taxon>Flavobacteriia</taxon>
        <taxon>Flavobacteriales</taxon>
        <taxon>Flavobacteriaceae</taxon>
        <taxon>Tenacibaculum</taxon>
    </lineage>
</organism>
<dbReference type="EMBL" id="LT899436">
    <property type="protein sequence ID" value="SNR13887.1"/>
    <property type="molecule type" value="Genomic_DNA"/>
</dbReference>
<dbReference type="PANTHER" id="PTHR43283">
    <property type="entry name" value="BETA-LACTAMASE-RELATED"/>
    <property type="match status" value="1"/>
</dbReference>
<dbReference type="OrthoDB" id="6385003at2"/>
<dbReference type="InterPro" id="IPR050789">
    <property type="entry name" value="Diverse_Enzym_Activities"/>
</dbReference>
<dbReference type="KEGG" id="tje:TJEJU_0078"/>
<dbReference type="AlphaFoldDB" id="A0A238U427"/>
<name>A0A238U427_9FLAO</name>
<keyword evidence="3" id="KW-1185">Reference proteome</keyword>
<dbReference type="InterPro" id="IPR001466">
    <property type="entry name" value="Beta-lactam-related"/>
</dbReference>
<dbReference type="Pfam" id="PF00144">
    <property type="entry name" value="Beta-lactamase"/>
    <property type="match status" value="1"/>
</dbReference>
<dbReference type="PANTHER" id="PTHR43283:SF7">
    <property type="entry name" value="BETA-LACTAMASE-RELATED DOMAIN-CONTAINING PROTEIN"/>
    <property type="match status" value="1"/>
</dbReference>